<organism evidence="1 2">
    <name type="scientific">SAR86 cluster bacterium</name>
    <dbReference type="NCBI Taxonomy" id="2030880"/>
    <lineage>
        <taxon>Bacteria</taxon>
        <taxon>Pseudomonadati</taxon>
        <taxon>Pseudomonadota</taxon>
        <taxon>Gammaproteobacteria</taxon>
        <taxon>SAR86 cluster</taxon>
    </lineage>
</organism>
<gene>
    <name evidence="1" type="ORF">COB20_09020</name>
</gene>
<dbReference type="Proteomes" id="UP000218767">
    <property type="component" value="Unassembled WGS sequence"/>
</dbReference>
<evidence type="ECO:0000313" key="1">
    <source>
        <dbReference type="EMBL" id="PCI77064.1"/>
    </source>
</evidence>
<dbReference type="AlphaFoldDB" id="A0A2A4X3H1"/>
<protein>
    <submittedName>
        <fullName evidence="1">Uncharacterized protein</fullName>
    </submittedName>
</protein>
<reference evidence="2" key="1">
    <citation type="submission" date="2017-08" db="EMBL/GenBank/DDBJ databases">
        <title>A dynamic microbial community with high functional redundancy inhabits the cold, oxic subseafloor aquifer.</title>
        <authorList>
            <person name="Tully B.J."/>
            <person name="Wheat C.G."/>
            <person name="Glazer B.T."/>
            <person name="Huber J.A."/>
        </authorList>
    </citation>
    <scope>NUCLEOTIDE SEQUENCE [LARGE SCALE GENOMIC DNA]</scope>
</reference>
<sequence length="739" mass="73279">MATAAETTSIIQLVVGMVNAAPGADILAELEAIVDSGVTIEELAEAITENPAWSGDTGLFPDFLPNAIFADSFLTQLLGGEVTEEVLTASIDAMTADLNAGTSRGAAINASIDALAASTDPDFADAAAALANKTEVAEYYSVTIAQSSESLDELVAVVSDVDSSDTAVADGTAAADDVAASLVPLVSNLNDLAEAQVALAAYLLAEGQDPATEAADPATTTAALLGLAGVALGDVEASIGFAGYATASPAVQASQLAAEEAVLQDAVDTIQDTLDDLNDDIDAVTGLGAASAALTAANLAVLTTGAALALDDIALQAAEDSYNLLATAAKDIDEVVMTGGFVTSVEDAADDNLIETTTAGALKLTFGVTETTHPGITAMLAAYVANNAAQKASDTAGTDASDKLLSAQLLDVGAAADATRSIVGALTTGAVDADFPTQAEITAHEAGLITAEENGRAALIADITAVTHTGVAGGDVAAIAAVDALLDAAVIAEFISAGDQVTIQGLFDAELAGDSALLLPAAKSAASDAVDAALEASNAAGDLALYQVAIGNYVGLEVGDNPLIDALDVLVDPVTGTLTVAQAAVDDLAELVEAQNTVGATYLAAKALEAAVTAATAVLTAEDVVVATVADDLTATEDNDVYLLGTAGGDIDDFGAEGDDAIFIGTETYVINTGDVDDDGDDTVLEIFISESVGGDTTISVETSVFGSNAAVPEVIEVVLTGVAAADVVLADSGLLSVA</sequence>
<dbReference type="EMBL" id="NVUL01000049">
    <property type="protein sequence ID" value="PCI77064.1"/>
    <property type="molecule type" value="Genomic_DNA"/>
</dbReference>
<name>A0A2A4X3H1_9GAMM</name>
<comment type="caution">
    <text evidence="1">The sequence shown here is derived from an EMBL/GenBank/DDBJ whole genome shotgun (WGS) entry which is preliminary data.</text>
</comment>
<evidence type="ECO:0000313" key="2">
    <source>
        <dbReference type="Proteomes" id="UP000218767"/>
    </source>
</evidence>
<proteinExistence type="predicted"/>
<accession>A0A2A4X3H1</accession>